<dbReference type="EMBL" id="CP104557">
    <property type="protein sequence ID" value="UXH41807.1"/>
    <property type="molecule type" value="Genomic_DNA"/>
</dbReference>
<evidence type="ECO:0000256" key="1">
    <source>
        <dbReference type="ARBA" id="ARBA00004561"/>
    </source>
</evidence>
<dbReference type="Proteomes" id="UP001064504">
    <property type="component" value="Chromosome"/>
</dbReference>
<feature type="domain" description="Fimbrial-type adhesion" evidence="6">
    <location>
        <begin position="27"/>
        <end position="158"/>
    </location>
</feature>
<keyword evidence="4" id="KW-0281">Fimbrium</keyword>
<evidence type="ECO:0000256" key="5">
    <source>
        <dbReference type="SAM" id="SignalP"/>
    </source>
</evidence>
<evidence type="ECO:0000313" key="8">
    <source>
        <dbReference type="Proteomes" id="UP001064504"/>
    </source>
</evidence>
<sequence length="159" mass="16241">MKYALLFAASSWLVCASAQAASDTVTINVSGTLTRPPCTVTSAKTLTANFGSIEYDKVAAAPSIDLPLTLSCPPNSSFTIAVTASGALTDTIASAGRTNLGYQLTRKDNNAAVNIRGTARTVSNVQGSVDLGMSAKLVAQGTLSEGTFSASAVVNITYL</sequence>
<evidence type="ECO:0000256" key="2">
    <source>
        <dbReference type="ARBA" id="ARBA00006671"/>
    </source>
</evidence>
<organism evidence="7 8">
    <name type="scientific">Pseudomonas promysalinigenes</name>
    <dbReference type="NCBI Taxonomy" id="485898"/>
    <lineage>
        <taxon>Bacteria</taxon>
        <taxon>Pseudomonadati</taxon>
        <taxon>Pseudomonadota</taxon>
        <taxon>Gammaproteobacteria</taxon>
        <taxon>Pseudomonadales</taxon>
        <taxon>Pseudomonadaceae</taxon>
        <taxon>Pseudomonas</taxon>
    </lineage>
</organism>
<evidence type="ECO:0000256" key="3">
    <source>
        <dbReference type="ARBA" id="ARBA00022729"/>
    </source>
</evidence>
<dbReference type="SUPFAM" id="SSF49401">
    <property type="entry name" value="Bacterial adhesins"/>
    <property type="match status" value="1"/>
</dbReference>
<name>A0ABY6AQY0_9PSED</name>
<reference evidence="7" key="1">
    <citation type="submission" date="2022-09" db="EMBL/GenBank/DDBJ databases">
        <title>Complete genome sequence of Pseudomonas promysalinigenes strain RL-WG26, a newly isolated PGPR with the potential for plant salinity stress alleviation.</title>
        <authorList>
            <person name="Ren L."/>
            <person name="Wang G."/>
            <person name="Hu H."/>
        </authorList>
    </citation>
    <scope>NUCLEOTIDE SEQUENCE</scope>
    <source>
        <strain evidence="7">RL-WG26</strain>
    </source>
</reference>
<dbReference type="InterPro" id="IPR036937">
    <property type="entry name" value="Adhesion_dom_fimbrial_sf"/>
</dbReference>
<dbReference type="InterPro" id="IPR050263">
    <property type="entry name" value="Bact_Fimbrial_Adh_Pro"/>
</dbReference>
<feature type="signal peptide" evidence="5">
    <location>
        <begin position="1"/>
        <end position="20"/>
    </location>
</feature>
<dbReference type="InterPro" id="IPR008966">
    <property type="entry name" value="Adhesion_dom_sf"/>
</dbReference>
<dbReference type="Pfam" id="PF00419">
    <property type="entry name" value="Fimbrial"/>
    <property type="match status" value="1"/>
</dbReference>
<keyword evidence="7" id="KW-0167">Capsid protein</keyword>
<evidence type="ECO:0000313" key="7">
    <source>
        <dbReference type="EMBL" id="UXH41807.1"/>
    </source>
</evidence>
<keyword evidence="8" id="KW-1185">Reference proteome</keyword>
<comment type="similarity">
    <text evidence="2">Belongs to the fimbrial protein family.</text>
</comment>
<dbReference type="InterPro" id="IPR000259">
    <property type="entry name" value="Adhesion_dom_fimbrial"/>
</dbReference>
<keyword evidence="7" id="KW-0946">Virion</keyword>
<comment type="subcellular location">
    <subcellularLocation>
        <location evidence="1">Fimbrium</location>
    </subcellularLocation>
</comment>
<gene>
    <name evidence="7" type="ORF">N5C08_09905</name>
</gene>
<dbReference type="PANTHER" id="PTHR33420:SF3">
    <property type="entry name" value="FIMBRIAL SUBUNIT ELFA"/>
    <property type="match status" value="1"/>
</dbReference>
<proteinExistence type="inferred from homology"/>
<dbReference type="PANTHER" id="PTHR33420">
    <property type="entry name" value="FIMBRIAL SUBUNIT ELFA-RELATED"/>
    <property type="match status" value="1"/>
</dbReference>
<accession>A0ABY6AQY0</accession>
<evidence type="ECO:0000256" key="4">
    <source>
        <dbReference type="ARBA" id="ARBA00023263"/>
    </source>
</evidence>
<dbReference type="Gene3D" id="2.60.40.1090">
    <property type="entry name" value="Fimbrial-type adhesion domain"/>
    <property type="match status" value="1"/>
</dbReference>
<feature type="chain" id="PRO_5047469610" evidence="5">
    <location>
        <begin position="21"/>
        <end position="159"/>
    </location>
</feature>
<dbReference type="RefSeq" id="WP_060479039.1">
    <property type="nucleotide sequence ID" value="NZ_CP077094.1"/>
</dbReference>
<protein>
    <submittedName>
        <fullName evidence="7">Spore coat protein U domain-containing protein</fullName>
    </submittedName>
</protein>
<keyword evidence="3 5" id="KW-0732">Signal</keyword>
<evidence type="ECO:0000259" key="6">
    <source>
        <dbReference type="Pfam" id="PF00419"/>
    </source>
</evidence>